<accession>A0A6M3Y3D8</accession>
<dbReference type="AlphaFoldDB" id="A0A6M3Y3D8"/>
<sequence>MARGAPDWVSMVQVAVTVENVPIIPDPATEYALDTYGSVSTSSATLQTLFSRTVPADRVGILNAIELSCDNYDVAIFEIVVKGVTIVDNETIPESFTKDFPELHLAAAEAVTVKVKSDGSTTINAWCDVSYKEVG</sequence>
<reference evidence="1" key="1">
    <citation type="submission" date="2020-03" db="EMBL/GenBank/DDBJ databases">
        <title>The deep terrestrial virosphere.</title>
        <authorList>
            <person name="Holmfeldt K."/>
            <person name="Nilsson E."/>
            <person name="Simone D."/>
            <person name="Lopez-Fernandez M."/>
            <person name="Wu X."/>
            <person name="de Brujin I."/>
            <person name="Lundin D."/>
            <person name="Andersson A."/>
            <person name="Bertilsson S."/>
            <person name="Dopson M."/>
        </authorList>
    </citation>
    <scope>NUCLEOTIDE SEQUENCE</scope>
    <source>
        <strain evidence="1">TM448B03892</strain>
    </source>
</reference>
<name>A0A6M3Y3D8_9ZZZZ</name>
<organism evidence="1">
    <name type="scientific">viral metagenome</name>
    <dbReference type="NCBI Taxonomy" id="1070528"/>
    <lineage>
        <taxon>unclassified sequences</taxon>
        <taxon>metagenomes</taxon>
        <taxon>organismal metagenomes</taxon>
    </lineage>
</organism>
<proteinExistence type="predicted"/>
<protein>
    <submittedName>
        <fullName evidence="1">Uncharacterized protein</fullName>
    </submittedName>
</protein>
<evidence type="ECO:0000313" key="1">
    <source>
        <dbReference type="EMBL" id="QJI02936.1"/>
    </source>
</evidence>
<dbReference type="EMBL" id="MT145044">
    <property type="protein sequence ID" value="QJI02936.1"/>
    <property type="molecule type" value="Genomic_DNA"/>
</dbReference>
<gene>
    <name evidence="1" type="ORF">TM448B03892_0005</name>
</gene>